<feature type="compositionally biased region" description="Polar residues" evidence="4">
    <location>
        <begin position="407"/>
        <end position="422"/>
    </location>
</feature>
<feature type="region of interest" description="Disordered" evidence="4">
    <location>
        <begin position="713"/>
        <end position="734"/>
    </location>
</feature>
<dbReference type="OMA" id="CKMIAHK"/>
<dbReference type="Gene3D" id="3.10.20.90">
    <property type="entry name" value="Phosphatidylinositol 3-kinase Catalytic Subunit, Chain A, domain 1"/>
    <property type="match status" value="1"/>
</dbReference>
<dbReference type="FunCoup" id="E0VLH8">
    <property type="interactions" value="425"/>
</dbReference>
<evidence type="ECO:0000256" key="2">
    <source>
        <dbReference type="ARBA" id="ARBA00022468"/>
    </source>
</evidence>
<accession>E0VLH8</accession>
<dbReference type="Pfam" id="PF00017">
    <property type="entry name" value="SH2"/>
    <property type="match status" value="1"/>
</dbReference>
<dbReference type="PANTHER" id="PTHR23101">
    <property type="entry name" value="RAB GDP/GTP EXCHANGE FACTOR"/>
    <property type="match status" value="1"/>
</dbReference>
<dbReference type="GeneID" id="8229624"/>
<dbReference type="SMART" id="SM00252">
    <property type="entry name" value="SH2"/>
    <property type="match status" value="1"/>
</dbReference>
<dbReference type="Pfam" id="PF00788">
    <property type="entry name" value="RA"/>
    <property type="match status" value="1"/>
</dbReference>
<dbReference type="GO" id="GO:0005829">
    <property type="term" value="C:cytosol"/>
    <property type="evidence" value="ECO:0007669"/>
    <property type="project" value="TreeGrafter"/>
</dbReference>
<dbReference type="HOGENOM" id="CLU_001594_0_0_1"/>
<dbReference type="SMART" id="SM00314">
    <property type="entry name" value="RA"/>
    <property type="match status" value="1"/>
</dbReference>
<comment type="similarity">
    <text evidence="1">Belongs to the RIN (Ras interaction/interference) family.</text>
</comment>
<dbReference type="VEuPathDB" id="VectorBase:PHUM288210"/>
<feature type="region of interest" description="Disordered" evidence="4">
    <location>
        <begin position="361"/>
        <end position="386"/>
    </location>
</feature>
<evidence type="ECO:0000256" key="4">
    <source>
        <dbReference type="SAM" id="MobiDB-lite"/>
    </source>
</evidence>
<dbReference type="InterPro" id="IPR029071">
    <property type="entry name" value="Ubiquitin-like_domsf"/>
</dbReference>
<gene>
    <name evidence="9" type="primary">8229624</name>
    <name evidence="8" type="ORF">Phum_PHUM288210</name>
</gene>
<reference evidence="8" key="2">
    <citation type="submission" date="2007-04" db="EMBL/GenBank/DDBJ databases">
        <title>The genome of the human body louse.</title>
        <authorList>
            <consortium name="The Human Body Louse Genome Consortium"/>
            <person name="Kirkness E."/>
            <person name="Walenz B."/>
            <person name="Hass B."/>
            <person name="Bruggner R."/>
            <person name="Strausberg R."/>
        </authorList>
    </citation>
    <scope>NUCLEOTIDE SEQUENCE</scope>
    <source>
        <strain evidence="8">USDA</strain>
    </source>
</reference>
<evidence type="ECO:0000256" key="1">
    <source>
        <dbReference type="ARBA" id="ARBA00006919"/>
    </source>
</evidence>
<dbReference type="Pfam" id="PF23268">
    <property type="entry name" value="RIN1"/>
    <property type="match status" value="1"/>
</dbReference>
<dbReference type="EMBL" id="AAZO01003345">
    <property type="status" value="NOT_ANNOTATED_CDS"/>
    <property type="molecule type" value="Genomic_DNA"/>
</dbReference>
<dbReference type="GO" id="GO:0031267">
    <property type="term" value="F:small GTPase binding"/>
    <property type="evidence" value="ECO:0007669"/>
    <property type="project" value="TreeGrafter"/>
</dbReference>
<sequence length="1381" mass="156478">MCTLQNTKSNLTFQISNKVRSKHESLKNLVLINETSIKSLLTSDSKNKNSDGNFTVENTQQYFCKSIKRVEVHLNENCDTNDNIKKPGGSREEGNISDNNESGRSESEAPCTIGLLERLIRSHPVWFLPGIQRAGAVHLLQGKEEGNFIVRQSSQPDTMAVSVRLPAGKGPYIEHYLIQANEGQLSLESSENMFESIPSLIAHYCQCCDELPVKLALPSTIQDSKTRQQLSSLALLGQEFWRYPMANPRPPEFRNASPNNNMTDSFSSSDGKLILFYIHINNFNENISTFFLCTGKKKLVKNDEEIILDLVPLSQNSQQSNNALITFKGSSVNAILPSVNESKPKRPQTLDLITSNIEKTGLVNDCKTPPQPPPRWAKPFQSSAAKQPFTPDLSELCKVNSVSFSYDNDGSKPNSKNRSLASSPIDGFNRDLSSPQSDKTNSKSFHMKKTQNSLLFFQQKDNNNKSEIVSPISDKTNFISKSLQNSKNEQEYIRAEKFERVFNKYTRDGKIKESAHYQESDILESPTSLYYYKSNVADKQSDYEDIWATDSFTTFKPNNTSATQQDQENDKSSESNDLKKTPDLLEKLGNFSKISFDDNKGVKPSHNENVTNECVSFANQVRDLDDEKQSSPFYAEPADALILRKRGRHSCNKSRHSDPFSFNNWSAHCNPYLSGGNILDKIDSQNDVNDEGNWKAKSSLSFDNIMNLKKTEPDSRCSKVSQKNKVLAKGKPVGPPKIYNNGALEKPQQNWAVDSSWEFIGNEENEKEGERRFPSIEQQMDSDDGNNRHTVQEIIAQRFPNIQVLKSFWNKNIENKENSSYQTHFQKVDGSSKGSSSRISAYDNLSCDKYTFYKTLNESQKYYEINCDNYHDQRNKFSENETFSNYISCDTLKTKRRLDCGSVIEDNEDTETIFSEPWDSSRWENLLPNACNYYEDSEESGAHLVVGPPTNSENLFDCSNAVIKNIKKKICPEGSDIPPCKIIVEEQKKCRFKTLPLMGLKSKELSATEASIRSYALHLASDKSTTFAQNIDNFIECTLESKETSPQVVMRNMRQFMSGMKNYLVKHGEREFEKQVEKERMKLKSTEFLNLDAILEGAMHKLVVRPLREHLYKLFVDEYIKNGGIQLLYENLIYAKTKSLRDLGLKTKITLPSQEALDMVCQFIRKLQEVDSPLEKLEHLLASVSTIIYSVKHSNQGKPGIAFGADDLLPLFIWILVQSGFIAAEIESEYMWGLLHPSLLSGEGCYYLTTLSSAVHVLKNLKSCGIDHSRRLASNEVWKPFYLKSVLKIIVPDELHGSILTKTLPVKPNMTTKDVCKIIAHKIRITNPQDYGLFRLVDGEETLLNDSECPQDVKSQLVESGKHCTLAYKRIDAKIGWPRTA</sequence>
<evidence type="ECO:0000313" key="8">
    <source>
        <dbReference type="EMBL" id="EEB14234.1"/>
    </source>
</evidence>
<dbReference type="Gene3D" id="3.30.505.10">
    <property type="entry name" value="SH2 domain"/>
    <property type="match status" value="1"/>
</dbReference>
<dbReference type="InParanoid" id="E0VLH8"/>
<reference evidence="8" key="1">
    <citation type="submission" date="2007-04" db="EMBL/GenBank/DDBJ databases">
        <title>Annotation of Pediculus humanus corporis strain USDA.</title>
        <authorList>
            <person name="Kirkness E."/>
            <person name="Hannick L."/>
            <person name="Hass B."/>
            <person name="Bruggner R."/>
            <person name="Lawson D."/>
            <person name="Bidwell S."/>
            <person name="Joardar V."/>
            <person name="Caler E."/>
            <person name="Walenz B."/>
            <person name="Inman J."/>
            <person name="Schobel S."/>
            <person name="Galinsky K."/>
            <person name="Amedeo P."/>
            <person name="Strausberg R."/>
        </authorList>
    </citation>
    <scope>NUCLEOTIDE SEQUENCE</scope>
    <source>
        <strain evidence="8">USDA</strain>
    </source>
</reference>
<feature type="region of interest" description="Disordered" evidence="4">
    <location>
        <begin position="78"/>
        <end position="107"/>
    </location>
</feature>
<organism>
    <name type="scientific">Pediculus humanus subsp. corporis</name>
    <name type="common">Body louse</name>
    <dbReference type="NCBI Taxonomy" id="121224"/>
    <lineage>
        <taxon>Eukaryota</taxon>
        <taxon>Metazoa</taxon>
        <taxon>Ecdysozoa</taxon>
        <taxon>Arthropoda</taxon>
        <taxon>Hexapoda</taxon>
        <taxon>Insecta</taxon>
        <taxon>Pterygota</taxon>
        <taxon>Neoptera</taxon>
        <taxon>Paraneoptera</taxon>
        <taxon>Psocodea</taxon>
        <taxon>Troctomorpha</taxon>
        <taxon>Phthiraptera</taxon>
        <taxon>Anoplura</taxon>
        <taxon>Pediculidae</taxon>
        <taxon>Pediculus</taxon>
    </lineage>
</organism>
<feature type="region of interest" description="Disordered" evidence="4">
    <location>
        <begin position="554"/>
        <end position="582"/>
    </location>
</feature>
<proteinExistence type="inferred from homology"/>
<feature type="domain" description="SH2" evidence="5">
    <location>
        <begin position="126"/>
        <end position="219"/>
    </location>
</feature>
<keyword evidence="2" id="KW-0343">GTPase activation</keyword>
<feature type="compositionally biased region" description="Polar residues" evidence="4">
    <location>
        <begin position="431"/>
        <end position="445"/>
    </location>
</feature>
<dbReference type="GO" id="GO:0030139">
    <property type="term" value="C:endocytic vesicle"/>
    <property type="evidence" value="ECO:0007669"/>
    <property type="project" value="TreeGrafter"/>
</dbReference>
<dbReference type="InterPro" id="IPR003123">
    <property type="entry name" value="VPS9"/>
</dbReference>
<dbReference type="InterPro" id="IPR045046">
    <property type="entry name" value="Vps9-like"/>
</dbReference>
<dbReference type="InterPro" id="IPR036860">
    <property type="entry name" value="SH2_dom_sf"/>
</dbReference>
<dbReference type="GO" id="GO:0007165">
    <property type="term" value="P:signal transduction"/>
    <property type="evidence" value="ECO:0007669"/>
    <property type="project" value="InterPro"/>
</dbReference>
<feature type="compositionally biased region" description="Basic and acidic residues" evidence="4">
    <location>
        <begin position="568"/>
        <end position="582"/>
    </location>
</feature>
<dbReference type="RefSeq" id="XP_002426972.1">
    <property type="nucleotide sequence ID" value="XM_002426927.1"/>
</dbReference>
<dbReference type="CTD" id="8229624"/>
<evidence type="ECO:0000313" key="9">
    <source>
        <dbReference type="EnsemblMetazoa" id="PHUM288210-PA"/>
    </source>
</evidence>
<dbReference type="EMBL" id="DS235271">
    <property type="protein sequence ID" value="EEB14234.1"/>
    <property type="molecule type" value="Genomic_DNA"/>
</dbReference>
<dbReference type="CDD" id="cd01776">
    <property type="entry name" value="RA_Rin"/>
    <property type="match status" value="1"/>
</dbReference>
<dbReference type="Gene3D" id="1.20.1050.80">
    <property type="entry name" value="VPS9 domain"/>
    <property type="match status" value="1"/>
</dbReference>
<feature type="domain" description="VPS9" evidence="7">
    <location>
        <begin position="1119"/>
        <end position="1267"/>
    </location>
</feature>
<dbReference type="PROSITE" id="PS51205">
    <property type="entry name" value="VPS9"/>
    <property type="match status" value="1"/>
</dbReference>
<dbReference type="PROSITE" id="PS50001">
    <property type="entry name" value="SH2"/>
    <property type="match status" value="1"/>
</dbReference>
<dbReference type="STRING" id="121224.E0VLH8"/>
<evidence type="ECO:0000313" key="10">
    <source>
        <dbReference type="Proteomes" id="UP000009046"/>
    </source>
</evidence>
<feature type="region of interest" description="Disordered" evidence="4">
    <location>
        <begin position="407"/>
        <end position="445"/>
    </location>
</feature>
<dbReference type="GO" id="GO:0005096">
    <property type="term" value="F:GTPase activator activity"/>
    <property type="evidence" value="ECO:0007669"/>
    <property type="project" value="UniProtKB-KW"/>
</dbReference>
<dbReference type="SMART" id="SM00167">
    <property type="entry name" value="VPS9"/>
    <property type="match status" value="1"/>
</dbReference>
<feature type="compositionally biased region" description="Polar residues" evidence="4">
    <location>
        <begin position="554"/>
        <end position="566"/>
    </location>
</feature>
<dbReference type="PROSITE" id="PS50200">
    <property type="entry name" value="RA"/>
    <property type="match status" value="1"/>
</dbReference>
<dbReference type="KEGG" id="phu:Phum_PHUM288210"/>
<keyword evidence="10" id="KW-1185">Reference proteome</keyword>
<evidence type="ECO:0000256" key="3">
    <source>
        <dbReference type="PROSITE-ProRule" id="PRU00191"/>
    </source>
</evidence>
<feature type="compositionally biased region" description="Basic and acidic residues" evidence="4">
    <location>
        <begin position="78"/>
        <end position="94"/>
    </location>
</feature>
<dbReference type="SUPFAM" id="SSF55550">
    <property type="entry name" value="SH2 domain"/>
    <property type="match status" value="1"/>
</dbReference>
<dbReference type="SUPFAM" id="SSF109993">
    <property type="entry name" value="VPS9 domain"/>
    <property type="match status" value="1"/>
</dbReference>
<reference evidence="9" key="3">
    <citation type="submission" date="2020-05" db="UniProtKB">
        <authorList>
            <consortium name="EnsemblMetazoa"/>
        </authorList>
    </citation>
    <scope>IDENTIFICATION</scope>
    <source>
        <strain evidence="9">USDA</strain>
    </source>
</reference>
<keyword evidence="3" id="KW-0727">SH2 domain</keyword>
<dbReference type="Proteomes" id="UP000009046">
    <property type="component" value="Unassembled WGS sequence"/>
</dbReference>
<evidence type="ECO:0000259" key="5">
    <source>
        <dbReference type="PROSITE" id="PS50001"/>
    </source>
</evidence>
<evidence type="ECO:0000259" key="6">
    <source>
        <dbReference type="PROSITE" id="PS50200"/>
    </source>
</evidence>
<name>E0VLH8_PEDHC</name>
<protein>
    <submittedName>
        <fullName evidence="8 9">RAB GDP/GTP exchange factor, putative</fullName>
    </submittedName>
</protein>
<dbReference type="Pfam" id="PF02204">
    <property type="entry name" value="VPS9"/>
    <property type="match status" value="1"/>
</dbReference>
<evidence type="ECO:0000259" key="7">
    <source>
        <dbReference type="PROSITE" id="PS51205"/>
    </source>
</evidence>
<dbReference type="InterPro" id="IPR037191">
    <property type="entry name" value="VPS9_dom_sf"/>
</dbReference>
<dbReference type="InterPro" id="IPR000159">
    <property type="entry name" value="RA_dom"/>
</dbReference>
<dbReference type="GO" id="GO:0005085">
    <property type="term" value="F:guanyl-nucleotide exchange factor activity"/>
    <property type="evidence" value="ECO:0007669"/>
    <property type="project" value="InterPro"/>
</dbReference>
<dbReference type="PANTHER" id="PTHR23101:SF104">
    <property type="entry name" value="PROTEIN SPRINT"/>
    <property type="match status" value="1"/>
</dbReference>
<dbReference type="EnsemblMetazoa" id="PHUM288210-RA">
    <property type="protein sequence ID" value="PHUM288210-PA"/>
    <property type="gene ID" value="PHUM288210"/>
</dbReference>
<feature type="domain" description="Ras-associating" evidence="6">
    <location>
        <begin position="1286"/>
        <end position="1373"/>
    </location>
</feature>
<dbReference type="SUPFAM" id="SSF54236">
    <property type="entry name" value="Ubiquitin-like"/>
    <property type="match status" value="1"/>
</dbReference>
<dbReference type="eggNOG" id="KOG2320">
    <property type="taxonomic scope" value="Eukaryota"/>
</dbReference>
<dbReference type="GO" id="GO:0016192">
    <property type="term" value="P:vesicle-mediated transport"/>
    <property type="evidence" value="ECO:0007669"/>
    <property type="project" value="InterPro"/>
</dbReference>
<dbReference type="OrthoDB" id="21085at2759"/>
<dbReference type="InterPro" id="IPR000980">
    <property type="entry name" value="SH2"/>
</dbReference>